<evidence type="ECO:0000313" key="2">
    <source>
        <dbReference type="Proteomes" id="UP000067523"/>
    </source>
</evidence>
<dbReference type="EMBL" id="CP013655">
    <property type="protein sequence ID" value="ALS38362.1"/>
    <property type="molecule type" value="Genomic_DNA"/>
</dbReference>
<gene>
    <name evidence="1" type="ORF">ATZ35_14765</name>
</gene>
<protein>
    <submittedName>
        <fullName evidence="1">Uncharacterized protein</fullName>
    </submittedName>
</protein>
<dbReference type="KEGG" id="erx:ATZ35_14765"/>
<keyword evidence="2" id="KW-1185">Reference proteome</keyword>
<organism evidence="1 2">
    <name type="scientific">Enterococcus rotai</name>
    <dbReference type="NCBI Taxonomy" id="118060"/>
    <lineage>
        <taxon>Bacteria</taxon>
        <taxon>Bacillati</taxon>
        <taxon>Bacillota</taxon>
        <taxon>Bacilli</taxon>
        <taxon>Lactobacillales</taxon>
        <taxon>Enterococcaceae</taxon>
        <taxon>Enterococcus</taxon>
    </lineage>
</organism>
<evidence type="ECO:0000313" key="1">
    <source>
        <dbReference type="EMBL" id="ALS38362.1"/>
    </source>
</evidence>
<dbReference type="AlphaFoldDB" id="A0A0U2X1Y7"/>
<reference evidence="2" key="1">
    <citation type="submission" date="2015-12" db="EMBL/GenBank/DDBJ databases">
        <authorList>
            <person name="Lauer A."/>
            <person name="Humrighouse B."/>
            <person name="Loparev V."/>
            <person name="Shewmaker P.L."/>
            <person name="Whitney A.M."/>
            <person name="McLaughlin R.W."/>
        </authorList>
    </citation>
    <scope>NUCLEOTIDE SEQUENCE [LARGE SCALE GENOMIC DNA]</scope>
    <source>
        <strain evidence="2">LMG 26678</strain>
    </source>
</reference>
<sequence length="209" mass="24171">MKKILCIHAHFSNIPYLTQLFQDKPTIVLEHYVIPDFLEQITTKSLIHFIEEKTTEAVIGILITCTMYSNLVKPNVINHVPVMRVEDPLVAHIVTNPHKKKLVFSNPKTVDQTVNKIETLYNEKSLALDYEVFIVPNAFDLILTNQKTAYQKALFEYLFSMNNTFSGDIYLMQLSMSILSKEQLMTLDYSVFTILDSLDARIKNNFNYN</sequence>
<name>A0A0U2X1Y7_9ENTE</name>
<dbReference type="STRING" id="118060.ATZ35_14765"/>
<accession>A0A0U2X1Y7</accession>
<dbReference type="RefSeq" id="WP_208927924.1">
    <property type="nucleotide sequence ID" value="NZ_CP013655.1"/>
</dbReference>
<proteinExistence type="predicted"/>
<dbReference type="Proteomes" id="UP000067523">
    <property type="component" value="Chromosome"/>
</dbReference>